<accession>A0ACC3SAQ1</accession>
<gene>
    <name evidence="1" type="ORF">M8818_005759</name>
</gene>
<organism evidence="1 2">
    <name type="scientific">Zalaria obscura</name>
    <dbReference type="NCBI Taxonomy" id="2024903"/>
    <lineage>
        <taxon>Eukaryota</taxon>
        <taxon>Fungi</taxon>
        <taxon>Dikarya</taxon>
        <taxon>Ascomycota</taxon>
        <taxon>Pezizomycotina</taxon>
        <taxon>Dothideomycetes</taxon>
        <taxon>Dothideomycetidae</taxon>
        <taxon>Dothideales</taxon>
        <taxon>Zalariaceae</taxon>
        <taxon>Zalaria</taxon>
    </lineage>
</organism>
<dbReference type="Proteomes" id="UP001320706">
    <property type="component" value="Unassembled WGS sequence"/>
</dbReference>
<keyword evidence="2" id="KW-1185">Reference proteome</keyword>
<dbReference type="EMBL" id="JAMKPW020000033">
    <property type="protein sequence ID" value="KAK8202232.1"/>
    <property type="molecule type" value="Genomic_DNA"/>
</dbReference>
<evidence type="ECO:0000313" key="2">
    <source>
        <dbReference type="Proteomes" id="UP001320706"/>
    </source>
</evidence>
<protein>
    <submittedName>
        <fullName evidence="1">Uncharacterized protein</fullName>
    </submittedName>
</protein>
<comment type="caution">
    <text evidence="1">The sequence shown here is derived from an EMBL/GenBank/DDBJ whole genome shotgun (WGS) entry which is preliminary data.</text>
</comment>
<reference evidence="1" key="1">
    <citation type="submission" date="2024-02" db="EMBL/GenBank/DDBJ databases">
        <title>Metagenome Assembled Genome of Zalaria obscura JY119.</title>
        <authorList>
            <person name="Vighnesh L."/>
            <person name="Jagadeeshwari U."/>
            <person name="Venkata Ramana C."/>
            <person name="Sasikala C."/>
        </authorList>
    </citation>
    <scope>NUCLEOTIDE SEQUENCE</scope>
    <source>
        <strain evidence="1">JY119</strain>
    </source>
</reference>
<sequence>MTSPPFRNKVVVADRHETHEINCFFGHYCRKTTHPRSIILRLYQSINPSIDPTTHLYHALPPHQPRPRDAHPLRLPPPTPNLRPALPNRQLPALARRLQHALRQAPGRHRLQREPARGHLLRLRRRKGREQEAGWEAVGEAETPASSAREQHRELPLFRGGGRVCAAGGGGAGGCEQGRVGVYGCAGAVSGRVCGD</sequence>
<proteinExistence type="predicted"/>
<evidence type="ECO:0000313" key="1">
    <source>
        <dbReference type="EMBL" id="KAK8202232.1"/>
    </source>
</evidence>
<name>A0ACC3SAQ1_9PEZI</name>